<organism evidence="1">
    <name type="scientific">Thermosulfidibacter takaii</name>
    <dbReference type="NCBI Taxonomy" id="412593"/>
    <lineage>
        <taxon>Bacteria</taxon>
        <taxon>Pseudomonadati</taxon>
        <taxon>Thermosulfidibacterota</taxon>
        <taxon>Thermosulfidibacteria</taxon>
        <taxon>Thermosulfidibacterales</taxon>
        <taxon>Thermosulfidibacteraceae</taxon>
    </lineage>
</organism>
<protein>
    <submittedName>
        <fullName evidence="1">ATPase P</fullName>
    </submittedName>
</protein>
<dbReference type="Proteomes" id="UP000885690">
    <property type="component" value="Unassembled WGS sequence"/>
</dbReference>
<evidence type="ECO:0000313" key="1">
    <source>
        <dbReference type="EMBL" id="HDD53185.1"/>
    </source>
</evidence>
<reference evidence="1" key="1">
    <citation type="journal article" date="2020" name="mSystems">
        <title>Genome- and Community-Level Interaction Insights into Carbon Utilization and Element Cycling Functions of Hydrothermarchaeota in Hydrothermal Sediment.</title>
        <authorList>
            <person name="Zhou Z."/>
            <person name="Liu Y."/>
            <person name="Xu W."/>
            <person name="Pan J."/>
            <person name="Luo Z.H."/>
            <person name="Li M."/>
        </authorList>
    </citation>
    <scope>NUCLEOTIDE SEQUENCE [LARGE SCALE GENOMIC DNA]</scope>
    <source>
        <strain evidence="1">HyVt-115</strain>
    </source>
</reference>
<gene>
    <name evidence="1" type="ORF">ENF32_03865</name>
</gene>
<name>A0A7C0Y853_9BACT</name>
<sequence>MEIDVPGFGSLKISHLVCDYNGTLACDGRLLQGVGEVLERLSRFLTIHVVTADTFGRASKELEGLPLRLTILGNRHEREAKARLVSSLEGGVVAIGNGANDLSMMEAADLAIAVMECEGLYAPLLSKCHIVVRRALDALGLLLEPARIKATLRF</sequence>
<dbReference type="Gene3D" id="3.40.50.1000">
    <property type="entry name" value="HAD superfamily/HAD-like"/>
    <property type="match status" value="1"/>
</dbReference>
<dbReference type="AlphaFoldDB" id="A0A7C0Y853"/>
<dbReference type="InterPro" id="IPR023214">
    <property type="entry name" value="HAD_sf"/>
</dbReference>
<dbReference type="InterPro" id="IPR036412">
    <property type="entry name" value="HAD-like_sf"/>
</dbReference>
<dbReference type="SUPFAM" id="SSF56784">
    <property type="entry name" value="HAD-like"/>
    <property type="match status" value="1"/>
</dbReference>
<dbReference type="EMBL" id="DQWS01000146">
    <property type="protein sequence ID" value="HDD53185.1"/>
    <property type="molecule type" value="Genomic_DNA"/>
</dbReference>
<accession>A0A7C0Y853</accession>
<comment type="caution">
    <text evidence="1">The sequence shown here is derived from an EMBL/GenBank/DDBJ whole genome shotgun (WGS) entry which is preliminary data.</text>
</comment>
<proteinExistence type="predicted"/>